<proteinExistence type="predicted"/>
<accession>A0A512NRF4</accession>
<dbReference type="SUPFAM" id="SSF46689">
    <property type="entry name" value="Homeodomain-like"/>
    <property type="match status" value="1"/>
</dbReference>
<dbReference type="OrthoDB" id="9812484at2"/>
<dbReference type="InterPro" id="IPR009057">
    <property type="entry name" value="Homeodomain-like_sf"/>
</dbReference>
<dbReference type="Gene3D" id="1.10.357.10">
    <property type="entry name" value="Tetracycline Repressor, domain 2"/>
    <property type="match status" value="1"/>
</dbReference>
<sequence length="178" mass="20128">MTDRLAKSDWISHGLLTLAAEGANALKVGPMADGLKVSRGSFYWHFRDIADFRAQLLQAWQEEATDRVIRDLEAQKDRPDRLKQLMRRAFATRRSLDRAIRSWAAEDREVAAIVSSVDARRVAYIARMLAAAGVEGQKAQRRAAFLYWAFLGQRMVMDPRHAAIAPAALDDITDLFEK</sequence>
<organism evidence="1 2">
    <name type="scientific">Reyranella soli</name>
    <dbReference type="NCBI Taxonomy" id="1230389"/>
    <lineage>
        <taxon>Bacteria</taxon>
        <taxon>Pseudomonadati</taxon>
        <taxon>Pseudomonadota</taxon>
        <taxon>Alphaproteobacteria</taxon>
        <taxon>Hyphomicrobiales</taxon>
        <taxon>Reyranellaceae</taxon>
        <taxon>Reyranella</taxon>
    </lineage>
</organism>
<name>A0A512NRF4_9HYPH</name>
<comment type="caution">
    <text evidence="1">The sequence shown here is derived from an EMBL/GenBank/DDBJ whole genome shotgun (WGS) entry which is preliminary data.</text>
</comment>
<protein>
    <submittedName>
        <fullName evidence="1">Transcriptional regulator</fullName>
    </submittedName>
</protein>
<evidence type="ECO:0000313" key="1">
    <source>
        <dbReference type="EMBL" id="GEP61540.1"/>
    </source>
</evidence>
<gene>
    <name evidence="1" type="ORF">RSO01_87060</name>
</gene>
<dbReference type="Proteomes" id="UP000321058">
    <property type="component" value="Unassembled WGS sequence"/>
</dbReference>
<keyword evidence="2" id="KW-1185">Reference proteome</keyword>
<dbReference type="AlphaFoldDB" id="A0A512NRF4"/>
<dbReference type="EMBL" id="BKAJ01000232">
    <property type="protein sequence ID" value="GEP61540.1"/>
    <property type="molecule type" value="Genomic_DNA"/>
</dbReference>
<evidence type="ECO:0000313" key="2">
    <source>
        <dbReference type="Proteomes" id="UP000321058"/>
    </source>
</evidence>
<reference evidence="1 2" key="1">
    <citation type="submission" date="2019-07" db="EMBL/GenBank/DDBJ databases">
        <title>Whole genome shotgun sequence of Reyranella soli NBRC 108950.</title>
        <authorList>
            <person name="Hosoyama A."/>
            <person name="Uohara A."/>
            <person name="Ohji S."/>
            <person name="Ichikawa N."/>
        </authorList>
    </citation>
    <scope>NUCLEOTIDE SEQUENCE [LARGE SCALE GENOMIC DNA]</scope>
    <source>
        <strain evidence="1 2">NBRC 108950</strain>
    </source>
</reference>
<dbReference type="RefSeq" id="WP_147156828.1">
    <property type="nucleotide sequence ID" value="NZ_BKAJ01000232.1"/>
</dbReference>